<name>A0A1I2CK70_9BACT</name>
<proteinExistence type="predicted"/>
<protein>
    <submittedName>
        <fullName evidence="1">Uncharacterized protein</fullName>
    </submittedName>
</protein>
<evidence type="ECO:0000313" key="1">
    <source>
        <dbReference type="EMBL" id="SFE68545.1"/>
    </source>
</evidence>
<accession>A0A1I2CK70</accession>
<organism evidence="1 2">
    <name type="scientific">Thermoflexibacter ruber</name>
    <dbReference type="NCBI Taxonomy" id="1003"/>
    <lineage>
        <taxon>Bacteria</taxon>
        <taxon>Pseudomonadati</taxon>
        <taxon>Bacteroidota</taxon>
        <taxon>Cytophagia</taxon>
        <taxon>Cytophagales</taxon>
        <taxon>Thermoflexibacteraceae</taxon>
        <taxon>Thermoflexibacter</taxon>
    </lineage>
</organism>
<dbReference type="RefSeq" id="WP_091540418.1">
    <property type="nucleotide sequence ID" value="NZ_FONY01000005.1"/>
</dbReference>
<dbReference type="EMBL" id="FONY01000005">
    <property type="protein sequence ID" value="SFE68545.1"/>
    <property type="molecule type" value="Genomic_DNA"/>
</dbReference>
<gene>
    <name evidence="1" type="ORF">SAMN04488541_100544</name>
</gene>
<dbReference type="STRING" id="1003.SAMN04488541_100544"/>
<dbReference type="AlphaFoldDB" id="A0A1I2CK70"/>
<reference evidence="2" key="1">
    <citation type="submission" date="2016-10" db="EMBL/GenBank/DDBJ databases">
        <authorList>
            <person name="Varghese N."/>
            <person name="Submissions S."/>
        </authorList>
    </citation>
    <scope>NUCLEOTIDE SEQUENCE [LARGE SCALE GENOMIC DNA]</scope>
    <source>
        <strain>GEY</strain>
        <strain evidence="2">DSM 9560</strain>
    </source>
</reference>
<sequence>MITKTTIFKIYSFLFLFLTVFSLLGNVAHSYTKKEQIKKKEIVNQTDNSGEEGSNETEKFIEKPFHAVVNAGLQWDFTKVWYCLPTWIEFFVPEKINLIYHQEITPLAYFVTLFYTSICVHAP</sequence>
<evidence type="ECO:0000313" key="2">
    <source>
        <dbReference type="Proteomes" id="UP000199513"/>
    </source>
</evidence>
<dbReference type="Proteomes" id="UP000199513">
    <property type="component" value="Unassembled WGS sequence"/>
</dbReference>
<keyword evidence="2" id="KW-1185">Reference proteome</keyword>